<dbReference type="InterPro" id="IPR010385">
    <property type="entry name" value="DUF982"/>
</dbReference>
<protein>
    <submittedName>
        <fullName evidence="1">DUF982 domain-containing protein</fullName>
    </submittedName>
</protein>
<evidence type="ECO:0000313" key="2">
    <source>
        <dbReference type="Proteomes" id="UP000308530"/>
    </source>
</evidence>
<accession>A0ABX6QNQ9</accession>
<organism evidence="1 2">
    <name type="scientific">Peteryoungia desertarenae</name>
    <dbReference type="NCBI Taxonomy" id="1813451"/>
    <lineage>
        <taxon>Bacteria</taxon>
        <taxon>Pseudomonadati</taxon>
        <taxon>Pseudomonadota</taxon>
        <taxon>Alphaproteobacteria</taxon>
        <taxon>Hyphomicrobiales</taxon>
        <taxon>Rhizobiaceae</taxon>
        <taxon>Peteryoungia</taxon>
    </lineage>
</organism>
<keyword evidence="2" id="KW-1185">Reference proteome</keyword>
<reference evidence="1 2" key="1">
    <citation type="submission" date="2020-06" db="EMBL/GenBank/DDBJ databases">
        <title>Genome sequence of Rhizobium sp strain ADMK78.</title>
        <authorList>
            <person name="Rahi P."/>
        </authorList>
    </citation>
    <scope>NUCLEOTIDE SEQUENCE [LARGE SCALE GENOMIC DNA]</scope>
    <source>
        <strain evidence="1 2">ADMK78</strain>
    </source>
</reference>
<dbReference type="Proteomes" id="UP000308530">
    <property type="component" value="Chromosome"/>
</dbReference>
<dbReference type="EMBL" id="CP058350">
    <property type="protein sequence ID" value="QLF69790.1"/>
    <property type="molecule type" value="Genomic_DNA"/>
</dbReference>
<name>A0ABX6QNQ9_9HYPH</name>
<proteinExistence type="predicted"/>
<evidence type="ECO:0000313" key="1">
    <source>
        <dbReference type="EMBL" id="QLF69790.1"/>
    </source>
</evidence>
<dbReference type="RefSeq" id="WP_138288288.1">
    <property type="nucleotide sequence ID" value="NZ_CP058350.1"/>
</dbReference>
<dbReference type="Pfam" id="PF06169">
    <property type="entry name" value="DUF982"/>
    <property type="match status" value="1"/>
</dbReference>
<dbReference type="Gene3D" id="6.10.250.730">
    <property type="match status" value="1"/>
</dbReference>
<sequence length="82" mass="8776">MNTSWSKPVILHGIGEEGEDLTVDSTRAASWAMIEDWPVEDGEALDKALMICGNVANGRGKEDDARKAFIAAAMEAGIRITA</sequence>
<gene>
    <name evidence="1" type="ORF">FE840_009680</name>
</gene>